<name>A0A2Z6ZZ98_9LAMI</name>
<gene>
    <name evidence="1" type="ORF">F511_42252</name>
</gene>
<dbReference type="EMBL" id="KV020364">
    <property type="protein sequence ID" value="KZV14584.1"/>
    <property type="molecule type" value="Genomic_DNA"/>
</dbReference>
<protein>
    <submittedName>
        <fullName evidence="1">Uncharacterized protein</fullName>
    </submittedName>
</protein>
<evidence type="ECO:0000313" key="2">
    <source>
        <dbReference type="Proteomes" id="UP000250235"/>
    </source>
</evidence>
<keyword evidence="2" id="KW-1185">Reference proteome</keyword>
<sequence>MASVWGLPKGLGLISGGSRGPKRARRGIGSCSLVRPRLGPRLVMLGPAGPGGGPVGRAPAVVAGAGRTVARSGCWSWLRVRVPLEDLIYTSCTDPIRQPAAARTPRLHQPSAVNSITCLTPL</sequence>
<evidence type="ECO:0000313" key="1">
    <source>
        <dbReference type="EMBL" id="KZV14584.1"/>
    </source>
</evidence>
<accession>A0A2Z6ZZ98</accession>
<reference evidence="1 2" key="1">
    <citation type="journal article" date="2015" name="Proc. Natl. Acad. Sci. U.S.A.">
        <title>The resurrection genome of Boea hygrometrica: A blueprint for survival of dehydration.</title>
        <authorList>
            <person name="Xiao L."/>
            <person name="Yang G."/>
            <person name="Zhang L."/>
            <person name="Yang X."/>
            <person name="Zhao S."/>
            <person name="Ji Z."/>
            <person name="Zhou Q."/>
            <person name="Hu M."/>
            <person name="Wang Y."/>
            <person name="Chen M."/>
            <person name="Xu Y."/>
            <person name="Jin H."/>
            <person name="Xiao X."/>
            <person name="Hu G."/>
            <person name="Bao F."/>
            <person name="Hu Y."/>
            <person name="Wan P."/>
            <person name="Li L."/>
            <person name="Deng X."/>
            <person name="Kuang T."/>
            <person name="Xiang C."/>
            <person name="Zhu J.K."/>
            <person name="Oliver M.J."/>
            <person name="He Y."/>
        </authorList>
    </citation>
    <scope>NUCLEOTIDE SEQUENCE [LARGE SCALE GENOMIC DNA]</scope>
    <source>
        <strain evidence="2">cv. XS01</strain>
    </source>
</reference>
<proteinExistence type="predicted"/>
<dbReference type="AlphaFoldDB" id="A0A2Z6ZZ98"/>
<dbReference type="Proteomes" id="UP000250235">
    <property type="component" value="Unassembled WGS sequence"/>
</dbReference>
<organism evidence="1 2">
    <name type="scientific">Dorcoceras hygrometricum</name>
    <dbReference type="NCBI Taxonomy" id="472368"/>
    <lineage>
        <taxon>Eukaryota</taxon>
        <taxon>Viridiplantae</taxon>
        <taxon>Streptophyta</taxon>
        <taxon>Embryophyta</taxon>
        <taxon>Tracheophyta</taxon>
        <taxon>Spermatophyta</taxon>
        <taxon>Magnoliopsida</taxon>
        <taxon>eudicotyledons</taxon>
        <taxon>Gunneridae</taxon>
        <taxon>Pentapetalae</taxon>
        <taxon>asterids</taxon>
        <taxon>lamiids</taxon>
        <taxon>Lamiales</taxon>
        <taxon>Gesneriaceae</taxon>
        <taxon>Didymocarpoideae</taxon>
        <taxon>Trichosporeae</taxon>
        <taxon>Loxocarpinae</taxon>
        <taxon>Dorcoceras</taxon>
    </lineage>
</organism>